<accession>A0A068DWE4</accession>
<dbReference type="Proteomes" id="UP000027148">
    <property type="component" value="Chromosome"/>
</dbReference>
<comment type="similarity">
    <text evidence="3">Belongs to the SmpB family.</text>
</comment>
<dbReference type="STRING" id="1415657.FNIIJ_023"/>
<evidence type="ECO:0000313" key="5">
    <source>
        <dbReference type="Proteomes" id="UP000027148"/>
    </source>
</evidence>
<name>A0A068DWE4_9FLAO</name>
<dbReference type="PANTHER" id="PTHR30308">
    <property type="entry name" value="TMRNA-BINDING COMPONENT OF TRANS-TRANSLATION TAGGING COMPLEX"/>
    <property type="match status" value="1"/>
</dbReference>
<dbReference type="RefSeq" id="WP_038436044.1">
    <property type="nucleotide sequence ID" value="NZ_CP006873.1"/>
</dbReference>
<protein>
    <recommendedName>
        <fullName evidence="3">SsrA-binding protein</fullName>
    </recommendedName>
    <alternativeName>
        <fullName evidence="3">Small protein B</fullName>
    </alternativeName>
</protein>
<dbReference type="PANTHER" id="PTHR30308:SF2">
    <property type="entry name" value="SSRA-BINDING PROTEIN"/>
    <property type="match status" value="1"/>
</dbReference>
<gene>
    <name evidence="3 4" type="primary">smpB</name>
    <name evidence="4" type="ORF">FNIIJ_023</name>
</gene>
<sequence>MKTKIENRKYRVEYEILDEYTSGIQLLGTEIKSIRRNNVSISESFCQMKNKELYVINMYISKYEWGTHINHDVRRERKLLLKRSELKKLERKLKESNLTIIPKRLFINDKGRAKLKICLAKGRKYYDKRNIIMKREMGRRRAIALKYR</sequence>
<reference evidence="4 5" key="1">
    <citation type="journal article" date="2014" name="Genome Biol. Evol.">
        <title>Genome sequence of "Candidatus Walczuchella monophlebidarum" the flavobacterial endosymbiont of Llaveia axin axin (Hemiptera: Coccoidea: Monophlebidae).</title>
        <authorList>
            <person name="Rosas-Perez T."/>
            <person name="Rosenblueth M."/>
            <person name="Rincon-Rosales R."/>
            <person name="Mora J."/>
            <person name="Martinez-Romero E."/>
        </authorList>
    </citation>
    <scope>NUCLEOTIDE SEQUENCE [LARGE SCALE GENOMIC DNA]</scope>
    <source>
        <strain evidence="4">FNIIJ</strain>
    </source>
</reference>
<dbReference type="PROSITE" id="PS01317">
    <property type="entry name" value="SSRP"/>
    <property type="match status" value="1"/>
</dbReference>
<dbReference type="KEGG" id="elv:FNIIJ_023"/>
<proteinExistence type="inferred from homology"/>
<keyword evidence="2 3" id="KW-0694">RNA-binding</keyword>
<comment type="subcellular location">
    <subcellularLocation>
        <location evidence="3">Cytoplasm</location>
    </subcellularLocation>
    <text evidence="3">The tmRNA-SmpB complex associates with stalled 70S ribosomes.</text>
</comment>
<dbReference type="InterPro" id="IPR000037">
    <property type="entry name" value="SsrA-bd_prot"/>
</dbReference>
<evidence type="ECO:0000256" key="1">
    <source>
        <dbReference type="ARBA" id="ARBA00022490"/>
    </source>
</evidence>
<dbReference type="GO" id="GO:0005829">
    <property type="term" value="C:cytosol"/>
    <property type="evidence" value="ECO:0007669"/>
    <property type="project" value="TreeGrafter"/>
</dbReference>
<evidence type="ECO:0000256" key="2">
    <source>
        <dbReference type="ARBA" id="ARBA00022884"/>
    </source>
</evidence>
<dbReference type="InterPro" id="IPR020081">
    <property type="entry name" value="SsrA-bd_prot_CS"/>
</dbReference>
<dbReference type="EMBL" id="CP006873">
    <property type="protein sequence ID" value="AID37328.1"/>
    <property type="molecule type" value="Genomic_DNA"/>
</dbReference>
<keyword evidence="1 3" id="KW-0963">Cytoplasm</keyword>
<dbReference type="GO" id="GO:0003723">
    <property type="term" value="F:RNA binding"/>
    <property type="evidence" value="ECO:0007669"/>
    <property type="project" value="UniProtKB-UniRule"/>
</dbReference>
<dbReference type="GO" id="GO:0070930">
    <property type="term" value="P:trans-translation-dependent protein tagging"/>
    <property type="evidence" value="ECO:0007669"/>
    <property type="project" value="TreeGrafter"/>
</dbReference>
<dbReference type="NCBIfam" id="TIGR00086">
    <property type="entry name" value="smpB"/>
    <property type="match status" value="1"/>
</dbReference>
<dbReference type="SUPFAM" id="SSF74982">
    <property type="entry name" value="Small protein B (SmpB)"/>
    <property type="match status" value="1"/>
</dbReference>
<evidence type="ECO:0000256" key="3">
    <source>
        <dbReference type="HAMAP-Rule" id="MF_00023"/>
    </source>
</evidence>
<dbReference type="HOGENOM" id="CLU_108953_0_1_10"/>
<dbReference type="Pfam" id="PF01668">
    <property type="entry name" value="SmpB"/>
    <property type="match status" value="1"/>
</dbReference>
<dbReference type="HAMAP" id="MF_00023">
    <property type="entry name" value="SmpB"/>
    <property type="match status" value="1"/>
</dbReference>
<dbReference type="OrthoDB" id="9805462at2"/>
<dbReference type="NCBIfam" id="NF003843">
    <property type="entry name" value="PRK05422.1"/>
    <property type="match status" value="1"/>
</dbReference>
<organism evidence="4 5">
    <name type="scientific">Candidatus Walczuchella monophlebidarum</name>
    <dbReference type="NCBI Taxonomy" id="1415657"/>
    <lineage>
        <taxon>Bacteria</taxon>
        <taxon>Pseudomonadati</taxon>
        <taxon>Bacteroidota</taxon>
        <taxon>Flavobacteriia</taxon>
        <taxon>Flavobacteriales</taxon>
        <taxon>Candidatus Walczuchella</taxon>
    </lineage>
</organism>
<dbReference type="AlphaFoldDB" id="A0A068DWE4"/>
<comment type="function">
    <text evidence="3">Required for rescue of stalled ribosomes mediated by trans-translation. Binds to transfer-messenger RNA (tmRNA), required for stable association of tmRNA with ribosomes. tmRNA and SmpB together mimic tRNA shape, replacing the anticodon stem-loop with SmpB. tmRNA is encoded by the ssrA gene; the 2 termini fold to resemble tRNA(Ala) and it encodes a 'tag peptide', a short internal open reading frame. During trans-translation Ala-aminoacylated tmRNA acts like a tRNA, entering the A-site of stalled ribosomes, displacing the stalled mRNA. The ribosome then switches to translate the ORF on the tmRNA; the nascent peptide is terminated with the 'tag peptide' encoded by the tmRNA and targeted for degradation. The ribosome is freed to recommence translation, which seems to be the essential function of trans-translation.</text>
</comment>
<keyword evidence="5" id="KW-1185">Reference proteome</keyword>
<evidence type="ECO:0000313" key="4">
    <source>
        <dbReference type="EMBL" id="AID37328.1"/>
    </source>
</evidence>
<dbReference type="InterPro" id="IPR023620">
    <property type="entry name" value="SmpB"/>
</dbReference>
<dbReference type="Gene3D" id="2.40.280.10">
    <property type="match status" value="1"/>
</dbReference>
<dbReference type="CDD" id="cd09294">
    <property type="entry name" value="SmpB"/>
    <property type="match status" value="1"/>
</dbReference>
<dbReference type="GO" id="GO:0070929">
    <property type="term" value="P:trans-translation"/>
    <property type="evidence" value="ECO:0007669"/>
    <property type="project" value="UniProtKB-UniRule"/>
</dbReference>